<keyword evidence="1" id="KW-0479">Metal-binding</keyword>
<evidence type="ECO:0000256" key="1">
    <source>
        <dbReference type="PIRSR" id="PIRSR605502-1"/>
    </source>
</evidence>
<dbReference type="EMBL" id="VJXX01000001">
    <property type="protein sequence ID" value="MPY09405.1"/>
    <property type="molecule type" value="Genomic_DNA"/>
</dbReference>
<feature type="binding site" evidence="1">
    <location>
        <position position="352"/>
    </location>
    <ligand>
        <name>Mg(2+)</name>
        <dbReference type="ChEBI" id="CHEBI:18420"/>
        <label>1</label>
    </ligand>
</feature>
<accession>A0A7X1NM79</accession>
<comment type="caution">
    <text evidence="3">The sequence shown here is derived from an EMBL/GenBank/DDBJ whole genome shotgun (WGS) entry which is preliminary data.</text>
</comment>
<comment type="cofactor">
    <cofactor evidence="1">
        <name>Mg(2+)</name>
        <dbReference type="ChEBI" id="CHEBI:18420"/>
    </cofactor>
    <text evidence="1">Binds 2 magnesium ions per subunit.</text>
</comment>
<dbReference type="Gene3D" id="1.10.4080.10">
    <property type="entry name" value="ADP-ribosylation/Crystallin J1"/>
    <property type="match status" value="1"/>
</dbReference>
<dbReference type="InterPro" id="IPR036705">
    <property type="entry name" value="Ribosyl_crysJ1_sf"/>
</dbReference>
<keyword evidence="4" id="KW-1185">Reference proteome</keyword>
<evidence type="ECO:0000256" key="2">
    <source>
        <dbReference type="SAM" id="MobiDB-lite"/>
    </source>
</evidence>
<organism evidence="3 4">
    <name type="scientific">Arthrobacter bussei</name>
    <dbReference type="NCBI Taxonomy" id="2594179"/>
    <lineage>
        <taxon>Bacteria</taxon>
        <taxon>Bacillati</taxon>
        <taxon>Actinomycetota</taxon>
        <taxon>Actinomycetes</taxon>
        <taxon>Micrococcales</taxon>
        <taxon>Micrococcaceae</taxon>
        <taxon>Arthrobacter</taxon>
    </lineage>
</organism>
<proteinExistence type="predicted"/>
<keyword evidence="1" id="KW-0460">Magnesium</keyword>
<dbReference type="OrthoDB" id="4871367at2"/>
<keyword evidence="3" id="KW-0378">Hydrolase</keyword>
<feature type="region of interest" description="Disordered" evidence="2">
    <location>
        <begin position="1"/>
        <end position="22"/>
    </location>
</feature>
<reference evidence="4" key="1">
    <citation type="submission" date="2019-07" db="EMBL/GenBank/DDBJ databases">
        <title>Arthrobacter KR32 sp. nov., isolated from mountain cheese made of cows milk.</title>
        <authorList>
            <person name="Flegler A."/>
        </authorList>
    </citation>
    <scope>NUCLEOTIDE SEQUENCE [LARGE SCALE GENOMIC DNA]</scope>
    <source>
        <strain evidence="4">KR32</strain>
    </source>
</reference>
<feature type="binding site" evidence="1">
    <location>
        <position position="355"/>
    </location>
    <ligand>
        <name>Mg(2+)</name>
        <dbReference type="ChEBI" id="CHEBI:18420"/>
        <label>1</label>
    </ligand>
</feature>
<dbReference type="Pfam" id="PF03747">
    <property type="entry name" value="ADP_ribosyl_GH"/>
    <property type="match status" value="1"/>
</dbReference>
<dbReference type="Proteomes" id="UP000326464">
    <property type="component" value="Unassembled WGS sequence"/>
</dbReference>
<evidence type="ECO:0000313" key="4">
    <source>
        <dbReference type="Proteomes" id="UP000326464"/>
    </source>
</evidence>
<dbReference type="GO" id="GO:0016787">
    <property type="term" value="F:hydrolase activity"/>
    <property type="evidence" value="ECO:0007669"/>
    <property type="project" value="UniProtKB-KW"/>
</dbReference>
<name>A0A7X1NM79_9MICC</name>
<feature type="compositionally biased region" description="Low complexity" evidence="2">
    <location>
        <begin position="1"/>
        <end position="15"/>
    </location>
</feature>
<dbReference type="AlphaFoldDB" id="A0A7X1NM79"/>
<dbReference type="RefSeq" id="WP_152811779.1">
    <property type="nucleotide sequence ID" value="NZ_VJXX01000001.1"/>
</dbReference>
<gene>
    <name evidence="3" type="ORF">FNH21_01475</name>
</gene>
<feature type="binding site" evidence="1">
    <location>
        <position position="95"/>
    </location>
    <ligand>
        <name>Mg(2+)</name>
        <dbReference type="ChEBI" id="CHEBI:18420"/>
        <label>1</label>
    </ligand>
</feature>
<feature type="region of interest" description="Disordered" evidence="2">
    <location>
        <begin position="241"/>
        <end position="284"/>
    </location>
</feature>
<protein>
    <submittedName>
        <fullName evidence="3">ADP-ribosylglycohydrolase family protein</fullName>
    </submittedName>
</protein>
<dbReference type="GO" id="GO:0046872">
    <property type="term" value="F:metal ion binding"/>
    <property type="evidence" value="ECO:0007669"/>
    <property type="project" value="UniProtKB-KW"/>
</dbReference>
<sequence length="403" mass="39806">MTTDDAASATPTDLTPEVAGAGGPAATYEDRVLGCLLGIMAGDAYGVLATVGDDPTGALGDPADLAVSDATQLTLYTVDGLVDALEWANDGVAADETACLWLAYLRWLTCQGEHLPANAPAPPGRWIDAQEDLLPVHEPDGDTVRALLTGEMGTRSRPVNPQAEGAGALMRSAPFGLVPRIPESMVERLTVDAAALTHGSAAARGTAALFSGIIRALAIDGLSLAEALRLVRGEEQDLARGAAHDAGATGVPSGSTAPVPLTGEADRPGARRGAAGDAATTGDAGDGRVAAAAVAATTADATTTGSRAESTTAAGTFEAALQAVLEGVDEAASPRDQLAAALAHAAAAGRPDASSTIAASLAGGMIGALHGTAALPTGYLDAPGVAAVVRGMARALLSATTGS</sequence>
<feature type="compositionally biased region" description="Low complexity" evidence="2">
    <location>
        <begin position="271"/>
        <end position="284"/>
    </location>
</feature>
<evidence type="ECO:0000313" key="3">
    <source>
        <dbReference type="EMBL" id="MPY09405.1"/>
    </source>
</evidence>
<dbReference type="SUPFAM" id="SSF101478">
    <property type="entry name" value="ADP-ribosylglycohydrolase"/>
    <property type="match status" value="1"/>
</dbReference>
<dbReference type="InterPro" id="IPR005502">
    <property type="entry name" value="Ribosyl_crysJ1"/>
</dbReference>